<evidence type="ECO:0000256" key="13">
    <source>
        <dbReference type="SAM" id="MobiDB-lite"/>
    </source>
</evidence>
<evidence type="ECO:0000313" key="19">
    <source>
        <dbReference type="Proteomes" id="UP000036987"/>
    </source>
</evidence>
<name>A0A0K9PPJ4_ZOSMR</name>
<gene>
    <name evidence="18" type="ORF">ZOSMA_191G00140</name>
</gene>
<sequence>MFLQISKIQLFVILLILPLSTAYYSYYEIADCEYGTEEYTIDSIYQGNLNLLLSSLSKSTPINGYFEDSIESSGINKVFGHGMCRGDLDLPDGCSECLEIVASTISELCPYKKNAGLMHDKCFLRYGNLNFFGKPTGGKIVNYKLDNITTDREQFTKVREQLFSKLLVEATNKTSSPPFFAAGEAFVSSNLSVFALLQCTRDLSIADCNTCLKEIIGFIPIYSTYSIGAMFVDQSCFTIHSNEIFYNKLSPPPPSLPPPSPPSPPSLLSPPPPPTSEAKGSSMSTEKIVMIASISGLGLLMIMFILGFYLLRKKKRQQQRMSDNELQREFPPIIHFSDANRGKDGSFQKLPSEKKIKNQRSSNITTFEHLSLSFLDLDRATKHFSPNNMVGEGSFGYVYKGNLNGRQIAVKRLTIKDSLQGEPQLEKEVILLAGLQHKNLCRIVGYCIEEDEMLLVYDYMPNGCLDKKLFDCSLSKGALTWTTKLNIIEGIIKGIQYLHEDHERKVFHRDLKPENIMLNEEMTPKISDFGISKFFDATHTHATKTENNVGTWGYMAPEYRLCGHFSIECDIYSLGVILLEIVTGVRWSGHNNSRPDSNNLRNYIKTNLGEKIDKNVGEACTVEQEKILSDILRIAMLCVEYDPDLRPTISNIRDYIKFSNNSTFEMS</sequence>
<evidence type="ECO:0000256" key="14">
    <source>
        <dbReference type="SAM" id="Phobius"/>
    </source>
</evidence>
<keyword evidence="9" id="KW-0325">Glycoprotein</keyword>
<dbReference type="InterPro" id="IPR008271">
    <property type="entry name" value="Ser/Thr_kinase_AS"/>
</dbReference>
<feature type="binding site" evidence="12">
    <location>
        <position position="411"/>
    </location>
    <ligand>
        <name>ATP</name>
        <dbReference type="ChEBI" id="CHEBI:30616"/>
    </ligand>
</feature>
<accession>A0A0K9PPJ4</accession>
<comment type="catalytic activity">
    <reaction evidence="10">
        <text>L-threonyl-[protein] + ATP = O-phospho-L-threonyl-[protein] + ADP + H(+)</text>
        <dbReference type="Rhea" id="RHEA:46608"/>
        <dbReference type="Rhea" id="RHEA-COMP:11060"/>
        <dbReference type="Rhea" id="RHEA-COMP:11605"/>
        <dbReference type="ChEBI" id="CHEBI:15378"/>
        <dbReference type="ChEBI" id="CHEBI:30013"/>
        <dbReference type="ChEBI" id="CHEBI:30616"/>
        <dbReference type="ChEBI" id="CHEBI:61977"/>
        <dbReference type="ChEBI" id="CHEBI:456216"/>
        <dbReference type="EC" id="2.7.11.1"/>
    </reaction>
</comment>
<evidence type="ECO:0000256" key="4">
    <source>
        <dbReference type="ARBA" id="ARBA00022729"/>
    </source>
</evidence>
<dbReference type="PROSITE" id="PS51473">
    <property type="entry name" value="GNK2"/>
    <property type="match status" value="2"/>
</dbReference>
<evidence type="ECO:0000256" key="3">
    <source>
        <dbReference type="ARBA" id="ARBA00022679"/>
    </source>
</evidence>
<dbReference type="EC" id="2.7.11.1" evidence="1"/>
<feature type="domain" description="Gnk2-homologous" evidence="17">
    <location>
        <begin position="136"/>
        <end position="245"/>
    </location>
</feature>
<dbReference type="Proteomes" id="UP000036987">
    <property type="component" value="Unassembled WGS sequence"/>
</dbReference>
<feature type="domain" description="Gnk2-homologous" evidence="17">
    <location>
        <begin position="27"/>
        <end position="131"/>
    </location>
</feature>
<keyword evidence="6 12" id="KW-0547">Nucleotide-binding</keyword>
<evidence type="ECO:0000256" key="6">
    <source>
        <dbReference type="ARBA" id="ARBA00022741"/>
    </source>
</evidence>
<dbReference type="Gene3D" id="3.30.430.20">
    <property type="entry name" value="Gnk2 domain, C-X8-C-X2-C motif"/>
    <property type="match status" value="2"/>
</dbReference>
<dbReference type="SMART" id="SM00220">
    <property type="entry name" value="S_TKc"/>
    <property type="match status" value="1"/>
</dbReference>
<evidence type="ECO:0000259" key="16">
    <source>
        <dbReference type="PROSITE" id="PS50011"/>
    </source>
</evidence>
<dbReference type="PROSITE" id="PS00108">
    <property type="entry name" value="PROTEIN_KINASE_ST"/>
    <property type="match status" value="1"/>
</dbReference>
<feature type="domain" description="Protein kinase" evidence="16">
    <location>
        <begin position="384"/>
        <end position="658"/>
    </location>
</feature>
<dbReference type="Pfam" id="PF00069">
    <property type="entry name" value="Pkinase"/>
    <property type="match status" value="1"/>
</dbReference>
<comment type="catalytic activity">
    <reaction evidence="11">
        <text>L-seryl-[protein] + ATP = O-phospho-L-seryl-[protein] + ADP + H(+)</text>
        <dbReference type="Rhea" id="RHEA:17989"/>
        <dbReference type="Rhea" id="RHEA-COMP:9863"/>
        <dbReference type="Rhea" id="RHEA-COMP:11604"/>
        <dbReference type="ChEBI" id="CHEBI:15378"/>
        <dbReference type="ChEBI" id="CHEBI:29999"/>
        <dbReference type="ChEBI" id="CHEBI:30616"/>
        <dbReference type="ChEBI" id="CHEBI:83421"/>
        <dbReference type="ChEBI" id="CHEBI:456216"/>
        <dbReference type="EC" id="2.7.11.1"/>
    </reaction>
</comment>
<dbReference type="FunFam" id="1.10.510.10:FF:001023">
    <property type="entry name" value="Os07g0541700 protein"/>
    <property type="match status" value="1"/>
</dbReference>
<reference evidence="19" key="1">
    <citation type="journal article" date="2016" name="Nature">
        <title>The genome of the seagrass Zostera marina reveals angiosperm adaptation to the sea.</title>
        <authorList>
            <person name="Olsen J.L."/>
            <person name="Rouze P."/>
            <person name="Verhelst B."/>
            <person name="Lin Y.-C."/>
            <person name="Bayer T."/>
            <person name="Collen J."/>
            <person name="Dattolo E."/>
            <person name="De Paoli E."/>
            <person name="Dittami S."/>
            <person name="Maumus F."/>
            <person name="Michel G."/>
            <person name="Kersting A."/>
            <person name="Lauritano C."/>
            <person name="Lohaus R."/>
            <person name="Toepel M."/>
            <person name="Tonon T."/>
            <person name="Vanneste K."/>
            <person name="Amirebrahimi M."/>
            <person name="Brakel J."/>
            <person name="Bostroem C."/>
            <person name="Chovatia M."/>
            <person name="Grimwood J."/>
            <person name="Jenkins J.W."/>
            <person name="Jueterbock A."/>
            <person name="Mraz A."/>
            <person name="Stam W.T."/>
            <person name="Tice H."/>
            <person name="Bornberg-Bauer E."/>
            <person name="Green P.J."/>
            <person name="Pearson G.A."/>
            <person name="Procaccini G."/>
            <person name="Duarte C.M."/>
            <person name="Schmutz J."/>
            <person name="Reusch T.B.H."/>
            <person name="Van de Peer Y."/>
        </authorList>
    </citation>
    <scope>NUCLEOTIDE SEQUENCE [LARGE SCALE GENOMIC DNA]</scope>
    <source>
        <strain evidence="19">cv. Finnish</strain>
    </source>
</reference>
<keyword evidence="14" id="KW-1133">Transmembrane helix</keyword>
<evidence type="ECO:0000256" key="2">
    <source>
        <dbReference type="ARBA" id="ARBA00022527"/>
    </source>
</evidence>
<dbReference type="InterPro" id="IPR000719">
    <property type="entry name" value="Prot_kinase_dom"/>
</dbReference>
<dbReference type="GO" id="GO:0005886">
    <property type="term" value="C:plasma membrane"/>
    <property type="evidence" value="ECO:0000318"/>
    <property type="project" value="GO_Central"/>
</dbReference>
<evidence type="ECO:0000256" key="1">
    <source>
        <dbReference type="ARBA" id="ARBA00012513"/>
    </source>
</evidence>
<keyword evidence="14" id="KW-0472">Membrane</keyword>
<dbReference type="InterPro" id="IPR011009">
    <property type="entry name" value="Kinase-like_dom_sf"/>
</dbReference>
<dbReference type="OrthoDB" id="512375at2759"/>
<evidence type="ECO:0000256" key="12">
    <source>
        <dbReference type="PROSITE-ProRule" id="PRU10141"/>
    </source>
</evidence>
<dbReference type="GO" id="GO:0005524">
    <property type="term" value="F:ATP binding"/>
    <property type="evidence" value="ECO:0007669"/>
    <property type="project" value="UniProtKB-UniRule"/>
</dbReference>
<evidence type="ECO:0000313" key="18">
    <source>
        <dbReference type="EMBL" id="KMZ70896.1"/>
    </source>
</evidence>
<keyword evidence="2" id="KW-0723">Serine/threonine-protein kinase</keyword>
<dbReference type="InterPro" id="IPR017441">
    <property type="entry name" value="Protein_kinase_ATP_BS"/>
</dbReference>
<dbReference type="GO" id="GO:0004674">
    <property type="term" value="F:protein serine/threonine kinase activity"/>
    <property type="evidence" value="ECO:0000318"/>
    <property type="project" value="GO_Central"/>
</dbReference>
<dbReference type="EMBL" id="LFYR01000701">
    <property type="protein sequence ID" value="KMZ70896.1"/>
    <property type="molecule type" value="Genomic_DNA"/>
</dbReference>
<feature type="signal peptide" evidence="15">
    <location>
        <begin position="1"/>
        <end position="22"/>
    </location>
</feature>
<dbReference type="InterPro" id="IPR002902">
    <property type="entry name" value="GNK2"/>
</dbReference>
<dbReference type="Gene3D" id="1.10.510.10">
    <property type="entry name" value="Transferase(Phosphotransferase) domain 1"/>
    <property type="match status" value="1"/>
</dbReference>
<dbReference type="PANTHER" id="PTHR27006:SF606">
    <property type="entry name" value="INTERLEUKIN-1 RECEPTOR-ASSOCIATED KINASE 4"/>
    <property type="match status" value="1"/>
</dbReference>
<dbReference type="GO" id="GO:0007165">
    <property type="term" value="P:signal transduction"/>
    <property type="evidence" value="ECO:0000318"/>
    <property type="project" value="GO_Central"/>
</dbReference>
<organism evidence="18 19">
    <name type="scientific">Zostera marina</name>
    <name type="common">Eelgrass</name>
    <dbReference type="NCBI Taxonomy" id="29655"/>
    <lineage>
        <taxon>Eukaryota</taxon>
        <taxon>Viridiplantae</taxon>
        <taxon>Streptophyta</taxon>
        <taxon>Embryophyta</taxon>
        <taxon>Tracheophyta</taxon>
        <taxon>Spermatophyta</taxon>
        <taxon>Magnoliopsida</taxon>
        <taxon>Liliopsida</taxon>
        <taxon>Zosteraceae</taxon>
        <taxon>Zostera</taxon>
    </lineage>
</organism>
<evidence type="ECO:0000256" key="10">
    <source>
        <dbReference type="ARBA" id="ARBA00047899"/>
    </source>
</evidence>
<keyword evidence="8 12" id="KW-0067">ATP-binding</keyword>
<dbReference type="STRING" id="29655.A0A0K9PPJ4"/>
<comment type="caution">
    <text evidence="18">The sequence shown here is derived from an EMBL/GenBank/DDBJ whole genome shotgun (WGS) entry which is preliminary data.</text>
</comment>
<dbReference type="CDD" id="cd23509">
    <property type="entry name" value="Gnk2-like"/>
    <property type="match status" value="2"/>
</dbReference>
<proteinExistence type="predicted"/>
<evidence type="ECO:0000256" key="15">
    <source>
        <dbReference type="SAM" id="SignalP"/>
    </source>
</evidence>
<dbReference type="GO" id="GO:0006955">
    <property type="term" value="P:immune response"/>
    <property type="evidence" value="ECO:0000318"/>
    <property type="project" value="GO_Central"/>
</dbReference>
<dbReference type="FunFam" id="3.30.200.20:FF:000015">
    <property type="entry name" value="Somatic embryogenesis receptor kinase 1"/>
    <property type="match status" value="1"/>
</dbReference>
<evidence type="ECO:0000256" key="11">
    <source>
        <dbReference type="ARBA" id="ARBA00048679"/>
    </source>
</evidence>
<feature type="chain" id="PRO_5005528106" description="non-specific serine/threonine protein kinase" evidence="15">
    <location>
        <begin position="23"/>
        <end position="667"/>
    </location>
</feature>
<feature type="compositionally biased region" description="Pro residues" evidence="13">
    <location>
        <begin position="251"/>
        <end position="275"/>
    </location>
</feature>
<keyword evidence="5" id="KW-0677">Repeat</keyword>
<evidence type="ECO:0000256" key="7">
    <source>
        <dbReference type="ARBA" id="ARBA00022777"/>
    </source>
</evidence>
<keyword evidence="14" id="KW-0812">Transmembrane</keyword>
<evidence type="ECO:0000256" key="8">
    <source>
        <dbReference type="ARBA" id="ARBA00022840"/>
    </source>
</evidence>
<keyword evidence="19" id="KW-1185">Reference proteome</keyword>
<feature type="transmembrane region" description="Helical" evidence="14">
    <location>
        <begin position="288"/>
        <end position="311"/>
    </location>
</feature>
<protein>
    <recommendedName>
        <fullName evidence="1">non-specific serine/threonine protein kinase</fullName>
        <ecNumber evidence="1">2.7.11.1</ecNumber>
    </recommendedName>
</protein>
<dbReference type="InterPro" id="IPR038408">
    <property type="entry name" value="GNK2_sf"/>
</dbReference>
<feature type="region of interest" description="Disordered" evidence="13">
    <location>
        <begin position="251"/>
        <end position="282"/>
    </location>
</feature>
<dbReference type="PROSITE" id="PS50011">
    <property type="entry name" value="PROTEIN_KINASE_DOM"/>
    <property type="match status" value="1"/>
</dbReference>
<dbReference type="Pfam" id="PF01657">
    <property type="entry name" value="Stress-antifung"/>
    <property type="match status" value="2"/>
</dbReference>
<keyword evidence="4 15" id="KW-0732">Signal</keyword>
<evidence type="ECO:0000256" key="5">
    <source>
        <dbReference type="ARBA" id="ARBA00022737"/>
    </source>
</evidence>
<dbReference type="SUPFAM" id="SSF56112">
    <property type="entry name" value="Protein kinase-like (PK-like)"/>
    <property type="match status" value="1"/>
</dbReference>
<evidence type="ECO:0000256" key="9">
    <source>
        <dbReference type="ARBA" id="ARBA00023180"/>
    </source>
</evidence>
<dbReference type="PANTHER" id="PTHR27006">
    <property type="entry name" value="PROMASTIGOTE SURFACE ANTIGEN PROTEIN PSA"/>
    <property type="match status" value="1"/>
</dbReference>
<keyword evidence="3" id="KW-0808">Transferase</keyword>
<dbReference type="PROSITE" id="PS00107">
    <property type="entry name" value="PROTEIN_KINASE_ATP"/>
    <property type="match status" value="1"/>
</dbReference>
<dbReference type="AlphaFoldDB" id="A0A0K9PPJ4"/>
<dbReference type="Gene3D" id="3.30.200.20">
    <property type="entry name" value="Phosphorylase Kinase, domain 1"/>
    <property type="match status" value="1"/>
</dbReference>
<evidence type="ECO:0000259" key="17">
    <source>
        <dbReference type="PROSITE" id="PS51473"/>
    </source>
</evidence>
<keyword evidence="7" id="KW-0418">Kinase</keyword>